<dbReference type="InterPro" id="IPR006976">
    <property type="entry name" value="VanZ-like"/>
</dbReference>
<dbReference type="InterPro" id="IPR016747">
    <property type="entry name" value="Phosphotransbutyrylase"/>
</dbReference>
<evidence type="ECO:0000313" key="3">
    <source>
        <dbReference type="EMBL" id="MDY0404609.1"/>
    </source>
</evidence>
<reference evidence="3 4" key="1">
    <citation type="submission" date="2023-10" db="EMBL/GenBank/DDBJ databases">
        <title>179-bfca-hs.</title>
        <authorList>
            <person name="Miliotis G."/>
            <person name="Sengupta P."/>
            <person name="Hameed A."/>
            <person name="Chuvochina M."/>
            <person name="Mcdonagh F."/>
            <person name="Simpson A.C."/>
            <person name="Singh N.K."/>
            <person name="Rekha P.D."/>
            <person name="Raman K."/>
            <person name="Hugenholtz P."/>
            <person name="Venkateswaran K."/>
        </authorList>
    </citation>
    <scope>NUCLEOTIDE SEQUENCE [LARGE SCALE GENOMIC DNA]</scope>
    <source>
        <strain evidence="3 4">179-BFC-A-HS</strain>
    </source>
</reference>
<feature type="transmembrane region" description="Helical" evidence="1">
    <location>
        <begin position="5"/>
        <end position="22"/>
    </location>
</feature>
<evidence type="ECO:0000259" key="2">
    <source>
        <dbReference type="Pfam" id="PF04892"/>
    </source>
</evidence>
<organism evidence="3 4">
    <name type="scientific">Tigheibacillus jepli</name>
    <dbReference type="NCBI Taxonomy" id="3035914"/>
    <lineage>
        <taxon>Bacteria</taxon>
        <taxon>Bacillati</taxon>
        <taxon>Bacillota</taxon>
        <taxon>Bacilli</taxon>
        <taxon>Bacillales</taxon>
        <taxon>Bacillaceae</taxon>
        <taxon>Tigheibacillus</taxon>
    </lineage>
</organism>
<dbReference type="RefSeq" id="WP_306065614.1">
    <property type="nucleotide sequence ID" value="NZ_JAROCA020000001.1"/>
</dbReference>
<feature type="transmembrane region" description="Helical" evidence="1">
    <location>
        <begin position="86"/>
        <end position="104"/>
    </location>
</feature>
<evidence type="ECO:0000313" key="4">
    <source>
        <dbReference type="Proteomes" id="UP001228376"/>
    </source>
</evidence>
<dbReference type="Proteomes" id="UP001228376">
    <property type="component" value="Unassembled WGS sequence"/>
</dbReference>
<protein>
    <submittedName>
        <fullName evidence="3">VanZ family protein</fullName>
    </submittedName>
</protein>
<proteinExistence type="predicted"/>
<feature type="transmembrane region" description="Helical" evidence="1">
    <location>
        <begin position="124"/>
        <end position="144"/>
    </location>
</feature>
<dbReference type="PIRSF" id="PIRSF019083">
    <property type="entry name" value="UCP019083_VanZ"/>
    <property type="match status" value="1"/>
</dbReference>
<dbReference type="NCBIfam" id="NF037970">
    <property type="entry name" value="vanZ_1"/>
    <property type="match status" value="1"/>
</dbReference>
<name>A0ABU5CFJ2_9BACI</name>
<keyword evidence="1" id="KW-0472">Membrane</keyword>
<gene>
    <name evidence="3" type="ORF">P5G51_003575</name>
</gene>
<accession>A0ABU5CFJ2</accession>
<feature type="domain" description="VanZ-like" evidence="2">
    <location>
        <begin position="8"/>
        <end position="139"/>
    </location>
</feature>
<sequence length="148" mass="16174">MKKYIAWAPVVIWMGVIFYLSHQSGSESNGLSSGIAATVAAICEKIIPNFSLTAEDLRFWVRKAAHFSAYFLLGVLTCNALRNSRVFGLTGAGCAWAISILYAATDEFHQLFIPGRSGEIRDVLIDSTGALVGILLLTVIIKMYRSRA</sequence>
<evidence type="ECO:0000256" key="1">
    <source>
        <dbReference type="SAM" id="Phobius"/>
    </source>
</evidence>
<dbReference type="Pfam" id="PF04892">
    <property type="entry name" value="VanZ"/>
    <property type="match status" value="1"/>
</dbReference>
<feature type="transmembrane region" description="Helical" evidence="1">
    <location>
        <begin position="64"/>
        <end position="81"/>
    </location>
</feature>
<keyword evidence="4" id="KW-1185">Reference proteome</keyword>
<keyword evidence="1" id="KW-1133">Transmembrane helix</keyword>
<keyword evidence="1" id="KW-0812">Transmembrane</keyword>
<dbReference type="EMBL" id="JAROCA020000001">
    <property type="protein sequence ID" value="MDY0404609.1"/>
    <property type="molecule type" value="Genomic_DNA"/>
</dbReference>
<comment type="caution">
    <text evidence="3">The sequence shown here is derived from an EMBL/GenBank/DDBJ whole genome shotgun (WGS) entry which is preliminary data.</text>
</comment>